<comment type="caution">
    <text evidence="1">The sequence shown here is derived from an EMBL/GenBank/DDBJ whole genome shotgun (WGS) entry which is preliminary data.</text>
</comment>
<accession>A0AAP3XR87</accession>
<reference evidence="1 2" key="1">
    <citation type="submission" date="2023-03" db="EMBL/GenBank/DDBJ databases">
        <title>YIM 152171 draft genome.</title>
        <authorList>
            <person name="Yang Z."/>
        </authorList>
    </citation>
    <scope>NUCLEOTIDE SEQUENCE [LARGE SCALE GENOMIC DNA]</scope>
    <source>
        <strain evidence="1 2">YIM 152171</strain>
    </source>
</reference>
<dbReference type="SUPFAM" id="SSF117281">
    <property type="entry name" value="Kelch motif"/>
    <property type="match status" value="1"/>
</dbReference>
<dbReference type="AlphaFoldDB" id="A0AAP3XR87"/>
<sequence length="177" mass="18918">YVIGGYNTRVERSDKIEIYDPNSDSWTTSSSVSPASNVEPKSVTYKGNIYLIGVGGSFVFSPSTETISSLPSIPTPKYVDGSGLGLLNGKLYSIGGSAQSTVFEYTLEKSGNPGTDPEPEPNGSRAILTVTMNTGLEKEFDLSMEEVNAFINWYDTKESGSGPAKFAINKHGNNKGP</sequence>
<gene>
    <name evidence="1" type="ORF">PZ740_08835</name>
</gene>
<feature type="non-terminal residue" evidence="1">
    <location>
        <position position="177"/>
    </location>
</feature>
<dbReference type="Pfam" id="PF01344">
    <property type="entry name" value="Kelch_1"/>
    <property type="match status" value="1"/>
</dbReference>
<dbReference type="Proteomes" id="UP001301140">
    <property type="component" value="Unassembled WGS sequence"/>
</dbReference>
<protein>
    <recommendedName>
        <fullName evidence="3">Galactose oxidase</fullName>
    </recommendedName>
</protein>
<keyword evidence="2" id="KW-1185">Reference proteome</keyword>
<evidence type="ECO:0008006" key="3">
    <source>
        <dbReference type="Google" id="ProtNLM"/>
    </source>
</evidence>
<proteinExistence type="predicted"/>
<dbReference type="InterPro" id="IPR015915">
    <property type="entry name" value="Kelch-typ_b-propeller"/>
</dbReference>
<evidence type="ECO:0000313" key="1">
    <source>
        <dbReference type="EMBL" id="MDF1586488.1"/>
    </source>
</evidence>
<organism evidence="1 2">
    <name type="scientific">Marinimicrococcus flavescens</name>
    <dbReference type="NCBI Taxonomy" id="3031815"/>
    <lineage>
        <taxon>Bacteria</taxon>
        <taxon>Pseudomonadati</taxon>
        <taxon>Pseudomonadota</taxon>
        <taxon>Alphaproteobacteria</taxon>
        <taxon>Geminicoccales</taxon>
        <taxon>Geminicoccaceae</taxon>
        <taxon>Marinimicrococcus</taxon>
    </lineage>
</organism>
<dbReference type="Gene3D" id="2.120.10.80">
    <property type="entry name" value="Kelch-type beta propeller"/>
    <property type="match status" value="1"/>
</dbReference>
<dbReference type="EMBL" id="JARGEQ010000085">
    <property type="protein sequence ID" value="MDF1586488.1"/>
    <property type="molecule type" value="Genomic_DNA"/>
</dbReference>
<dbReference type="InterPro" id="IPR006652">
    <property type="entry name" value="Kelch_1"/>
</dbReference>
<feature type="non-terminal residue" evidence="1">
    <location>
        <position position="1"/>
    </location>
</feature>
<name>A0AAP3XR87_9PROT</name>
<evidence type="ECO:0000313" key="2">
    <source>
        <dbReference type="Proteomes" id="UP001301140"/>
    </source>
</evidence>